<proteinExistence type="predicted"/>
<sequence>MNRKLWLALPLLAACGGTPPPAPPPPDETLGRAARAGRLALELDRPAEAARLYGMALNRARERDDTAAIGDAGIGLAAAQLARPNPAAALATAREVQAELLRRNAPIPDALRLVEALALYRGGDLAGAEGVAAGIGTEDADVALRGWFLRGLIAAARNDPAALAQARAALGTPERRAFRADAEELAAAAALAGGDLAEARRLATEAARLRREGLDYRGLARALALEAEAARRQGEIPVAADLLLRAGRSAAARQEFPEARRWLQQSEALAQQARAPEIANAARRALRDLAERERDAGA</sequence>
<evidence type="ECO:0000313" key="2">
    <source>
        <dbReference type="Proteomes" id="UP001305521"/>
    </source>
</evidence>
<name>A0ABZ0PI74_9PROT</name>
<gene>
    <name evidence="1" type="ORF">R9Z33_24060</name>
</gene>
<keyword evidence="2" id="KW-1185">Reference proteome</keyword>
<evidence type="ECO:0008006" key="3">
    <source>
        <dbReference type="Google" id="ProtNLM"/>
    </source>
</evidence>
<organism evidence="1 2">
    <name type="scientific">Sediminicoccus rosea</name>
    <dbReference type="NCBI Taxonomy" id="1225128"/>
    <lineage>
        <taxon>Bacteria</taxon>
        <taxon>Pseudomonadati</taxon>
        <taxon>Pseudomonadota</taxon>
        <taxon>Alphaproteobacteria</taxon>
        <taxon>Acetobacterales</taxon>
        <taxon>Roseomonadaceae</taxon>
        <taxon>Sediminicoccus</taxon>
    </lineage>
</organism>
<dbReference type="RefSeq" id="WP_318649117.1">
    <property type="nucleotide sequence ID" value="NZ_CP137852.1"/>
</dbReference>
<evidence type="ECO:0000313" key="1">
    <source>
        <dbReference type="EMBL" id="WPB85151.1"/>
    </source>
</evidence>
<protein>
    <recommendedName>
        <fullName evidence="3">Tetratricopeptide repeat-containing protein</fullName>
    </recommendedName>
</protein>
<dbReference type="EMBL" id="CP137852">
    <property type="protein sequence ID" value="WPB85151.1"/>
    <property type="molecule type" value="Genomic_DNA"/>
</dbReference>
<dbReference type="PROSITE" id="PS51257">
    <property type="entry name" value="PROKAR_LIPOPROTEIN"/>
    <property type="match status" value="1"/>
</dbReference>
<accession>A0ABZ0PI74</accession>
<reference evidence="1 2" key="1">
    <citation type="submission" date="2023-11" db="EMBL/GenBank/DDBJ databases">
        <title>Arctic aerobic anoxygenic photoheterotroph Sediminicoccus rosea KRV36 adapts its photosynthesis to long days of polar summer.</title>
        <authorList>
            <person name="Tomasch J."/>
            <person name="Kopejtka K."/>
            <person name="Bily T."/>
            <person name="Gardiner A.T."/>
            <person name="Gardian Z."/>
            <person name="Shivaramu S."/>
            <person name="Koblizek M."/>
            <person name="Engelhardt F."/>
            <person name="Kaftan D."/>
        </authorList>
    </citation>
    <scope>NUCLEOTIDE SEQUENCE [LARGE SCALE GENOMIC DNA]</scope>
    <source>
        <strain evidence="1 2">R-30</strain>
    </source>
</reference>
<dbReference type="Proteomes" id="UP001305521">
    <property type="component" value="Chromosome"/>
</dbReference>